<dbReference type="Gene3D" id="1.10.150.20">
    <property type="entry name" value="5' to 3' exonuclease, C-terminal subdomain"/>
    <property type="match status" value="1"/>
</dbReference>
<dbReference type="GO" id="GO:0006281">
    <property type="term" value="P:DNA repair"/>
    <property type="evidence" value="ECO:0007669"/>
    <property type="project" value="UniProtKB-UniRule"/>
</dbReference>
<dbReference type="SMART" id="SM00278">
    <property type="entry name" value="HhH1"/>
    <property type="match status" value="2"/>
</dbReference>
<sequence>MIARLTGSVAALTPDHAIIDVGGVGYLVGCSTRTLSQLSDGAEVRLHIETVVREDAFLLYGFATEAEQGWFRLLQSVQGVGARVALAILSTLSANELESAIANADKAMVARTSGVGPKLAQRIVSELGDKVLPGAGLAVAGSAPSAPVGSVAADAESALANLGFKPAQAAKVVAAAVDELGKDAGVEAVVRVALKKAAR</sequence>
<comment type="function">
    <text evidence="6">The RuvA-RuvB-RuvC complex processes Holliday junction (HJ) DNA during genetic recombination and DNA repair, while the RuvA-RuvB complex plays an important role in the rescue of blocked DNA replication forks via replication fork reversal (RFR). RuvA specifically binds to HJ cruciform DNA, conferring on it an open structure. The RuvB hexamer acts as an ATP-dependent pump, pulling dsDNA into and through the RuvAB complex. HJ branch migration allows RuvC to scan DNA until it finds its consensus sequence, where it cleaves and resolves the cruciform DNA.</text>
</comment>
<dbReference type="Pfam" id="PF07499">
    <property type="entry name" value="RuvA_C"/>
    <property type="match status" value="1"/>
</dbReference>
<feature type="domain" description="Helix-hairpin-helix DNA-binding motif class 1" evidence="7">
    <location>
        <begin position="107"/>
        <end position="126"/>
    </location>
</feature>
<dbReference type="SUPFAM" id="SSF47781">
    <property type="entry name" value="RuvA domain 2-like"/>
    <property type="match status" value="1"/>
</dbReference>
<organism evidence="8 9">
    <name type="scientific">Pacificimonas flava</name>
    <dbReference type="NCBI Taxonomy" id="1234595"/>
    <lineage>
        <taxon>Bacteria</taxon>
        <taxon>Pseudomonadati</taxon>
        <taxon>Pseudomonadota</taxon>
        <taxon>Alphaproteobacteria</taxon>
        <taxon>Sphingomonadales</taxon>
        <taxon>Sphingosinicellaceae</taxon>
        <taxon>Pacificimonas</taxon>
    </lineage>
</organism>
<keyword evidence="8" id="KW-0347">Helicase</keyword>
<dbReference type="Proteomes" id="UP000011717">
    <property type="component" value="Unassembled WGS sequence"/>
</dbReference>
<keyword evidence="4 6" id="KW-0233">DNA recombination</keyword>
<dbReference type="AlphaFoldDB" id="M2U6X5"/>
<evidence type="ECO:0000259" key="7">
    <source>
        <dbReference type="SMART" id="SM00278"/>
    </source>
</evidence>
<evidence type="ECO:0000256" key="1">
    <source>
        <dbReference type="ARBA" id="ARBA00022490"/>
    </source>
</evidence>
<dbReference type="InterPro" id="IPR003583">
    <property type="entry name" value="Hlx-hairpin-Hlx_DNA-bd_motif"/>
</dbReference>
<comment type="subunit">
    <text evidence="6">Homotetramer. Forms an RuvA(8)-RuvB(12)-Holliday junction (HJ) complex. HJ DNA is sandwiched between 2 RuvA tetramers; dsDNA enters through RuvA and exits via RuvB. An RuvB hexamer assembles on each DNA strand where it exits the tetramer. Each RuvB hexamer is contacted by two RuvA subunits (via domain III) on 2 adjacent RuvB subunits; this complex drives branch migration. In the full resolvosome a probable DNA-RuvA(4)-RuvB(12)-RuvC(2) complex forms which resolves the HJ.</text>
</comment>
<dbReference type="RefSeq" id="WP_008600231.1">
    <property type="nucleotide sequence ID" value="NZ_AMRV01000002.1"/>
</dbReference>
<keyword evidence="9" id="KW-1185">Reference proteome</keyword>
<dbReference type="InterPro" id="IPR010994">
    <property type="entry name" value="RuvA_2-like"/>
</dbReference>
<proteinExistence type="inferred from homology"/>
<dbReference type="NCBIfam" id="TIGR00084">
    <property type="entry name" value="ruvA"/>
    <property type="match status" value="1"/>
</dbReference>
<dbReference type="InterPro" id="IPR012340">
    <property type="entry name" value="NA-bd_OB-fold"/>
</dbReference>
<comment type="subcellular location">
    <subcellularLocation>
        <location evidence="6">Cytoplasm</location>
    </subcellularLocation>
</comment>
<keyword evidence="2 6" id="KW-0227">DNA damage</keyword>
<accession>M2U6X5</accession>
<dbReference type="Pfam" id="PF01330">
    <property type="entry name" value="RuvA_N"/>
    <property type="match status" value="1"/>
</dbReference>
<dbReference type="GO" id="GO:0005737">
    <property type="term" value="C:cytoplasm"/>
    <property type="evidence" value="ECO:0007669"/>
    <property type="project" value="UniProtKB-SubCell"/>
</dbReference>
<feature type="region of interest" description="Domain III" evidence="6">
    <location>
        <begin position="151"/>
        <end position="199"/>
    </location>
</feature>
<feature type="domain" description="Helix-hairpin-helix DNA-binding motif class 1" evidence="7">
    <location>
        <begin position="72"/>
        <end position="91"/>
    </location>
</feature>
<dbReference type="OrthoDB" id="5293449at2"/>
<comment type="domain">
    <text evidence="6">Has three domains with a flexible linker between the domains II and III and assumes an 'L' shape. Domain III is highly mobile and contacts RuvB.</text>
</comment>
<dbReference type="InterPro" id="IPR013849">
    <property type="entry name" value="DNA_helicase_Holl-junc_RuvA_I"/>
</dbReference>
<dbReference type="GO" id="GO:0005524">
    <property type="term" value="F:ATP binding"/>
    <property type="evidence" value="ECO:0007669"/>
    <property type="project" value="InterPro"/>
</dbReference>
<dbReference type="Pfam" id="PF14520">
    <property type="entry name" value="HHH_5"/>
    <property type="match status" value="1"/>
</dbReference>
<dbReference type="HAMAP" id="MF_00031">
    <property type="entry name" value="DNA_HJ_migration_RuvA"/>
    <property type="match status" value="1"/>
</dbReference>
<dbReference type="InterPro" id="IPR011114">
    <property type="entry name" value="RuvA_C"/>
</dbReference>
<dbReference type="GO" id="GO:0000400">
    <property type="term" value="F:four-way junction DNA binding"/>
    <property type="evidence" value="ECO:0007669"/>
    <property type="project" value="UniProtKB-UniRule"/>
</dbReference>
<evidence type="ECO:0000313" key="8">
    <source>
        <dbReference type="EMBL" id="EMD83767.1"/>
    </source>
</evidence>
<protein>
    <recommendedName>
        <fullName evidence="6">Holliday junction branch migration complex subunit RuvA</fullName>
    </recommendedName>
</protein>
<keyword evidence="8" id="KW-0067">ATP-binding</keyword>
<name>M2U6X5_9SPHN</name>
<dbReference type="GO" id="GO:0048476">
    <property type="term" value="C:Holliday junction resolvase complex"/>
    <property type="evidence" value="ECO:0007669"/>
    <property type="project" value="UniProtKB-UniRule"/>
</dbReference>
<dbReference type="GO" id="GO:0006310">
    <property type="term" value="P:DNA recombination"/>
    <property type="evidence" value="ECO:0007669"/>
    <property type="project" value="UniProtKB-UniRule"/>
</dbReference>
<comment type="caution">
    <text evidence="8">The sequence shown here is derived from an EMBL/GenBank/DDBJ whole genome shotgun (WGS) entry which is preliminary data.</text>
</comment>
<keyword evidence="1 6" id="KW-0963">Cytoplasm</keyword>
<comment type="similarity">
    <text evidence="6">Belongs to the RuvA family.</text>
</comment>
<dbReference type="Gene3D" id="2.40.50.140">
    <property type="entry name" value="Nucleic acid-binding proteins"/>
    <property type="match status" value="1"/>
</dbReference>
<dbReference type="SUPFAM" id="SSF46929">
    <property type="entry name" value="DNA helicase RuvA subunit, C-terminal domain"/>
    <property type="match status" value="1"/>
</dbReference>
<evidence type="ECO:0000256" key="3">
    <source>
        <dbReference type="ARBA" id="ARBA00023125"/>
    </source>
</evidence>
<dbReference type="PATRIC" id="fig|1234595.3.peg.737"/>
<dbReference type="Gene3D" id="1.10.8.10">
    <property type="entry name" value="DNA helicase RuvA subunit, C-terminal domain"/>
    <property type="match status" value="1"/>
</dbReference>
<evidence type="ECO:0000256" key="5">
    <source>
        <dbReference type="ARBA" id="ARBA00023204"/>
    </source>
</evidence>
<dbReference type="InterPro" id="IPR036267">
    <property type="entry name" value="RuvA_C_sf"/>
</dbReference>
<evidence type="ECO:0000256" key="6">
    <source>
        <dbReference type="HAMAP-Rule" id="MF_00031"/>
    </source>
</evidence>
<gene>
    <name evidence="6" type="primary">ruvA</name>
    <name evidence="8" type="ORF">C725_0739</name>
</gene>
<keyword evidence="3 6" id="KW-0238">DNA-binding</keyword>
<comment type="caution">
    <text evidence="6">Lacks conserved residue(s) required for the propagation of feature annotation.</text>
</comment>
<dbReference type="GO" id="GO:0009379">
    <property type="term" value="C:Holliday junction helicase complex"/>
    <property type="evidence" value="ECO:0007669"/>
    <property type="project" value="InterPro"/>
</dbReference>
<dbReference type="EMBL" id="AMRV01000002">
    <property type="protein sequence ID" value="EMD83767.1"/>
    <property type="molecule type" value="Genomic_DNA"/>
</dbReference>
<evidence type="ECO:0000256" key="4">
    <source>
        <dbReference type="ARBA" id="ARBA00023172"/>
    </source>
</evidence>
<keyword evidence="5 6" id="KW-0234">DNA repair</keyword>
<keyword evidence="8" id="KW-0378">Hydrolase</keyword>
<dbReference type="SUPFAM" id="SSF50249">
    <property type="entry name" value="Nucleic acid-binding proteins"/>
    <property type="match status" value="1"/>
</dbReference>
<dbReference type="GO" id="GO:0009378">
    <property type="term" value="F:four-way junction helicase activity"/>
    <property type="evidence" value="ECO:0007669"/>
    <property type="project" value="InterPro"/>
</dbReference>
<evidence type="ECO:0000313" key="9">
    <source>
        <dbReference type="Proteomes" id="UP000011717"/>
    </source>
</evidence>
<reference evidence="8 9" key="1">
    <citation type="journal article" date="2013" name="Genome Announc.">
        <title>Draft Genome Sequence of Strain JLT2015T, Belonging to the Family Sphingomonadaceae of the Alphaproteobacteria.</title>
        <authorList>
            <person name="Tang K."/>
            <person name="Liu K."/>
            <person name="Li S."/>
            <person name="Jiao N."/>
        </authorList>
    </citation>
    <scope>NUCLEOTIDE SEQUENCE [LARGE SCALE GENOMIC DNA]</scope>
    <source>
        <strain evidence="8 9">JLT2015</strain>
    </source>
</reference>
<dbReference type="InterPro" id="IPR000085">
    <property type="entry name" value="RuvA"/>
</dbReference>
<evidence type="ECO:0000256" key="2">
    <source>
        <dbReference type="ARBA" id="ARBA00022763"/>
    </source>
</evidence>
<keyword evidence="8" id="KW-0547">Nucleotide-binding</keyword>